<proteinExistence type="predicted"/>
<dbReference type="InterPro" id="IPR012338">
    <property type="entry name" value="Beta-lactam/transpept-like"/>
</dbReference>
<dbReference type="InterPro" id="IPR036138">
    <property type="entry name" value="PBP_dimer_sf"/>
</dbReference>
<dbReference type="RefSeq" id="WP_036785639.1">
    <property type="nucleotide sequence ID" value="NZ_AVBG01000012.1"/>
</dbReference>
<dbReference type="Proteomes" id="UP000030153">
    <property type="component" value="Unassembled WGS sequence"/>
</dbReference>
<dbReference type="GO" id="GO:0005886">
    <property type="term" value="C:plasma membrane"/>
    <property type="evidence" value="ECO:0007669"/>
    <property type="project" value="TreeGrafter"/>
</dbReference>
<dbReference type="GO" id="GO:0008658">
    <property type="term" value="F:penicillin binding"/>
    <property type="evidence" value="ECO:0007669"/>
    <property type="project" value="InterPro"/>
</dbReference>
<dbReference type="PANTHER" id="PTHR30627:SF24">
    <property type="entry name" value="PENICILLIN-BINDING PROTEIN 4B"/>
    <property type="match status" value="1"/>
</dbReference>
<dbReference type="GO" id="GO:0071972">
    <property type="term" value="F:peptidoglycan L,D-transpeptidase activity"/>
    <property type="evidence" value="ECO:0007669"/>
    <property type="project" value="TreeGrafter"/>
</dbReference>
<dbReference type="GO" id="GO:0071555">
    <property type="term" value="P:cell wall organization"/>
    <property type="evidence" value="ECO:0007669"/>
    <property type="project" value="TreeGrafter"/>
</dbReference>
<sequence>MKVKRTIVVAISLIFLFSVLLYRLADIQLISTERFGKKDVNLLEASVDQRTQSVLLHNGRGSFLDRNGVSVTNPPQLDVVFFPFLKKIDVPMEEVAALVNEPSWKLKQWINQSVEPFYMSDQIGRTLTNEEYKAFQELNFPGMISVNRAKPGDPDVATHFLGVVRNKGASGLEETFEEFLSSEDEEKLLYHVDGKGDPLFGLNVNYLGQQDPYYPVQVKTTLDLELQQQAETLIDASGMEEGGLVLMDIETRNVLAMVSRPEVDSNDPNKYENHMIKSYSPGSVFKTVVAAAAIEHPNVNIRETYNCNLSINEGKEPSRSLGFLTFEESFAQSCNYTFAKIANEMMAYDKDVLENYAAKLGITDFVGWKGDLFRLKDFKQFGREDRNQIWGSDPQKMVPLAISQTAIGQLDVKISPLSMTNMMATIASKGIKKEVRGVTEILYKNGSEFIAFPEHIDLDNRLSSYSALKLQELLQQVPTGQGTASKLQGLNIAGKSGTAEVENEDGRKKEIFHHWFAGYFPYDKPKYAMVVVTLNSKQSEPTYSVYKDMVSYLYEQENMEEMKRRDPAFE</sequence>
<feature type="domain" description="Penicillin-binding protein transpeptidase" evidence="1">
    <location>
        <begin position="242"/>
        <end position="537"/>
    </location>
</feature>
<dbReference type="AlphaFoldDB" id="A0A0A2UQ96"/>
<dbReference type="Pfam" id="PF00905">
    <property type="entry name" value="Transpeptidase"/>
    <property type="match status" value="1"/>
</dbReference>
<dbReference type="InterPro" id="IPR001460">
    <property type="entry name" value="PCN-bd_Tpept"/>
</dbReference>
<dbReference type="InterPro" id="IPR050515">
    <property type="entry name" value="Beta-lactam/transpept"/>
</dbReference>
<dbReference type="SUPFAM" id="SSF56519">
    <property type="entry name" value="Penicillin binding protein dimerisation domain"/>
    <property type="match status" value="1"/>
</dbReference>
<keyword evidence="3" id="KW-1185">Reference proteome</keyword>
<dbReference type="Gene3D" id="3.90.1310.10">
    <property type="entry name" value="Penicillin-binding protein 2a (Domain 2)"/>
    <property type="match status" value="1"/>
</dbReference>
<accession>A0A0A2UQ96</accession>
<gene>
    <name evidence="2" type="ORF">N780_04730</name>
</gene>
<name>A0A0A2UQ96_9BACI</name>
<protein>
    <submittedName>
        <fullName evidence="2">Penicillin-binding protein</fullName>
    </submittedName>
</protein>
<dbReference type="Gene3D" id="3.40.710.10">
    <property type="entry name" value="DD-peptidase/beta-lactamase superfamily"/>
    <property type="match status" value="1"/>
</dbReference>
<dbReference type="SUPFAM" id="SSF56601">
    <property type="entry name" value="beta-lactamase/transpeptidase-like"/>
    <property type="match status" value="1"/>
</dbReference>
<organism evidence="2 3">
    <name type="scientific">Pontibacillus chungwhensis BH030062</name>
    <dbReference type="NCBI Taxonomy" id="1385513"/>
    <lineage>
        <taxon>Bacteria</taxon>
        <taxon>Bacillati</taxon>
        <taxon>Bacillota</taxon>
        <taxon>Bacilli</taxon>
        <taxon>Bacillales</taxon>
        <taxon>Bacillaceae</taxon>
        <taxon>Pontibacillus</taxon>
    </lineage>
</organism>
<dbReference type="eggNOG" id="COG0768">
    <property type="taxonomic scope" value="Bacteria"/>
</dbReference>
<dbReference type="STRING" id="1385513.N780_04730"/>
<reference evidence="2 3" key="1">
    <citation type="submission" date="2013-08" db="EMBL/GenBank/DDBJ databases">
        <title>Genome of Pontibacillus chungwhensis.</title>
        <authorList>
            <person name="Wang Q."/>
            <person name="Wang G."/>
        </authorList>
    </citation>
    <scope>NUCLEOTIDE SEQUENCE [LARGE SCALE GENOMIC DNA]</scope>
    <source>
        <strain evidence="2 3">BH030062</strain>
    </source>
</reference>
<dbReference type="PANTHER" id="PTHR30627">
    <property type="entry name" value="PEPTIDOGLYCAN D,D-TRANSPEPTIDASE"/>
    <property type="match status" value="1"/>
</dbReference>
<evidence type="ECO:0000313" key="3">
    <source>
        <dbReference type="Proteomes" id="UP000030153"/>
    </source>
</evidence>
<dbReference type="EMBL" id="AVBG01000012">
    <property type="protein sequence ID" value="KGP90452.1"/>
    <property type="molecule type" value="Genomic_DNA"/>
</dbReference>
<comment type="caution">
    <text evidence="2">The sequence shown here is derived from an EMBL/GenBank/DDBJ whole genome shotgun (WGS) entry which is preliminary data.</text>
</comment>
<evidence type="ECO:0000259" key="1">
    <source>
        <dbReference type="Pfam" id="PF00905"/>
    </source>
</evidence>
<evidence type="ECO:0000313" key="2">
    <source>
        <dbReference type="EMBL" id="KGP90452.1"/>
    </source>
</evidence>